<reference evidence="3 4" key="1">
    <citation type="submission" date="2016-05" db="EMBL/GenBank/DDBJ databases">
        <title>Paenibacillus oryzae. sp. nov., isolated from the rice root.</title>
        <authorList>
            <person name="Zhang J."/>
            <person name="Zhang X."/>
        </authorList>
    </citation>
    <scope>NUCLEOTIDE SEQUENCE [LARGE SCALE GENOMIC DNA]</scope>
    <source>
        <strain evidence="3 4">1DrF-4</strain>
    </source>
</reference>
<evidence type="ECO:0000313" key="3">
    <source>
        <dbReference type="EMBL" id="OBR67375.1"/>
    </source>
</evidence>
<feature type="transmembrane region" description="Helical" evidence="2">
    <location>
        <begin position="6"/>
        <end position="28"/>
    </location>
</feature>
<comment type="caution">
    <text evidence="3">The sequence shown here is derived from an EMBL/GenBank/DDBJ whole genome shotgun (WGS) entry which is preliminary data.</text>
</comment>
<protein>
    <recommendedName>
        <fullName evidence="5">DUF948 domain-containing protein</fullName>
    </recommendedName>
</protein>
<dbReference type="Proteomes" id="UP000092024">
    <property type="component" value="Unassembled WGS sequence"/>
</dbReference>
<evidence type="ECO:0000313" key="4">
    <source>
        <dbReference type="Proteomes" id="UP000092024"/>
    </source>
</evidence>
<keyword evidence="2" id="KW-0472">Membrane</keyword>
<gene>
    <name evidence="3" type="ORF">A7K91_19375</name>
</gene>
<dbReference type="STRING" id="1844972.A7K91_19375"/>
<proteinExistence type="predicted"/>
<keyword evidence="1" id="KW-0175">Coiled coil</keyword>
<dbReference type="AlphaFoldDB" id="A0A1A5YPR9"/>
<dbReference type="OrthoDB" id="2615180at2"/>
<organism evidence="3 4">
    <name type="scientific">Paenibacillus oryzae</name>
    <dbReference type="NCBI Taxonomy" id="1844972"/>
    <lineage>
        <taxon>Bacteria</taxon>
        <taxon>Bacillati</taxon>
        <taxon>Bacillota</taxon>
        <taxon>Bacilli</taxon>
        <taxon>Bacillales</taxon>
        <taxon>Paenibacillaceae</taxon>
        <taxon>Paenibacillus</taxon>
    </lineage>
</organism>
<keyword evidence="2" id="KW-0812">Transmembrane</keyword>
<keyword evidence="2" id="KW-1133">Transmembrane helix</keyword>
<dbReference type="RefSeq" id="WP_068680741.1">
    <property type="nucleotide sequence ID" value="NZ_LYPA01000038.1"/>
</dbReference>
<accession>A0A1A5YPR9</accession>
<dbReference type="EMBL" id="LYPA01000038">
    <property type="protein sequence ID" value="OBR67375.1"/>
    <property type="molecule type" value="Genomic_DNA"/>
</dbReference>
<keyword evidence="4" id="KW-1185">Reference proteome</keyword>
<evidence type="ECO:0008006" key="5">
    <source>
        <dbReference type="Google" id="ProtNLM"/>
    </source>
</evidence>
<sequence length="140" mass="15202">MEWIAAIATAVFAMLAIGILIALHALVLRLNALQKSALEAQAEITRLSEQARAVMVPAEEAARNLQEGLEAAKCWFQAMEDAGSIVAKTTTAAEKAAHILSQSAVRHAERLSQTREAEQAVQWAELGLTAWQLWRTGRNG</sequence>
<feature type="coiled-coil region" evidence="1">
    <location>
        <begin position="23"/>
        <end position="50"/>
    </location>
</feature>
<evidence type="ECO:0000256" key="2">
    <source>
        <dbReference type="SAM" id="Phobius"/>
    </source>
</evidence>
<name>A0A1A5YPR9_9BACL</name>
<evidence type="ECO:0000256" key="1">
    <source>
        <dbReference type="SAM" id="Coils"/>
    </source>
</evidence>